<reference evidence="3" key="1">
    <citation type="journal article" date="2014" name="Nucleic Acids Res.">
        <title>The evolutionary dynamics of variant antigen genes in Babesia reveal a history of genomic innovation underlying host-parasite interaction.</title>
        <authorList>
            <person name="Jackson A.P."/>
            <person name="Otto T.D."/>
            <person name="Darby A."/>
            <person name="Ramaprasad A."/>
            <person name="Xia D."/>
            <person name="Echaide I.E."/>
            <person name="Farber M."/>
            <person name="Gahlot S."/>
            <person name="Gamble J."/>
            <person name="Gupta D."/>
            <person name="Gupta Y."/>
            <person name="Jackson L."/>
            <person name="Malandrin L."/>
            <person name="Malas T.B."/>
            <person name="Moussa E."/>
            <person name="Nair M."/>
            <person name="Reid AJ."/>
            <person name="Sanders M."/>
            <person name="Sharma J."/>
            <person name="Tracey A."/>
            <person name="Quail M.A."/>
            <person name="Weir W."/>
            <person name="Wastling J.M."/>
            <person name="Hall N."/>
            <person name="Willadsen P."/>
            <person name="Lingelbach K."/>
            <person name="Shiels B."/>
            <person name="Tait A."/>
            <person name="Berriman M."/>
            <person name="Allred D.R."/>
            <person name="Pain A."/>
        </authorList>
    </citation>
    <scope>NUCLEOTIDE SEQUENCE</scope>
    <source>
        <strain evidence="3">Bond</strain>
    </source>
</reference>
<feature type="compositionally biased region" description="Polar residues" evidence="1">
    <location>
        <begin position="605"/>
        <end position="616"/>
    </location>
</feature>
<evidence type="ECO:0000256" key="1">
    <source>
        <dbReference type="SAM" id="MobiDB-lite"/>
    </source>
</evidence>
<proteinExistence type="predicted"/>
<feature type="transmembrane region" description="Helical" evidence="2">
    <location>
        <begin position="1641"/>
        <end position="1664"/>
    </location>
</feature>
<dbReference type="RefSeq" id="XP_012770344.1">
    <property type="nucleotide sequence ID" value="XM_012914890.1"/>
</dbReference>
<keyword evidence="2" id="KW-0472">Membrane</keyword>
<evidence type="ECO:0000313" key="3">
    <source>
        <dbReference type="EMBL" id="CDR71394.1"/>
    </source>
</evidence>
<protein>
    <recommendedName>
        <fullName evidence="4">C3H1-type domain-containing protein</fullName>
    </recommendedName>
</protein>
<dbReference type="EMBL" id="LK054857">
    <property type="protein sequence ID" value="CDR71394.1"/>
    <property type="molecule type" value="Genomic_DNA"/>
</dbReference>
<sequence>MGFLSGVLGAVKDDNNVKHYVKNIEPKLNDVIFKLHDSVGKGASAFGPCLVEVGRWLHYYDEHVSRRTDYIKTHLDSLENEITQNQNVFNTEKTNSLDKQYADWDRRAKLYVSKVEEAEKATKKLDPELQQMLEKPMRLIKQSIEQFKKICENRDLDILYGAAADELAKLKGSVEKHITERIKTLEQRLLKTFEKNIQGDINDIRKDLIAIDSDLGGWITVAQDIVENAILKCNKVLAMVNENHEKYKLSKSGPEILVKAKLLHDKAIDLRAAAVAARDAVKENVTNALKTVVEMNGKLMADLNDMKSHIYNAVEAYVKKTLLTDVKSKVSQILNGHQSNGIKQIIEHVKEHAAKFKNSATFGDMVQAWVCEILQENKDIVKSRLETYVTQTKLQFTNREYQNQEKDKINDKFRQEIAKVIMSHLEREVYSTGNVTFVGESTGKFAKDLQTVQATCKQFAMQLDKKVNADIYSEFFDSVTRAIEEKLTGKQHGNSDLHTAVYYILKALPKKVRDASTELNLLVRDGVKQANLGNVETSFSVAEAINTALGEAVATSTLSSNAKHPYDVDNKIHGVLNDNIGMSTKGVAVDITHKNSILQGYKGHVSQSPKSTTATSDIPEPIDGALPQAIKGVRDIGLHSLTTGGDITNILDSANHIFEQAFAEIKKQLKGLTKLVGDEGHVLESEKGIRTLLNDLKKLLGTGSYNVWDVFINSLGKLHQRMNRIIGASVAKLIGKAANFHDVTIPQQTTHTTKDVLNAVETHVTSATTSIAIIAQELYADRKRKGLDDLKLLCATEIGGIDVIIKSHFECGMKGLIRHVKYGISQFSNLPPSLSVPHLSSKIADFGDIVLIYVGQQVETSDKSATSPPTTDQPTDPAKQLTKIKDAFDELLGHLHTHENNRKYIYDHPFTVKLTTLKNATNDLSPSAFANPRHPELLDAVRAGLQGFVEEMERVYVNGYDDGNKINWDTNKLVEPKSDSENSGQNDKLTPYGEKLSKVFLSTIQVLFQDLWELYKECAENKSERIRLHNKSKDGVKLPNALGAFLAKRGYKVPTEEDKQDGELQNKDKIMTGEKIKELFEKKLKLPAIALLAIKGPSILSALYEYLKKYYEVCHLQVRPSTKYPANSYQMLQWLAGLRWNPVFLPVRKYFRELFPIPDKFKNTPREKIRTDDLNLAATSNIKAQQLASKMLPNVCLHAHSVLTAILGHGHAGGCYAVDYNTNAENLLYPSRDSDCFDLLADILERLYHQFRFLCSQCENGPESGGWADCLYGRHVAGSDWQCNEKQCPNQLCDQTVNQTRNQIHEQTGDQHPKCGVKSPLQSYLEDGLQGFLPHQFKKPGCKLDCSMTNHRGLPCKTPMGFADISVTASHTKTGADLIEVLKNFCGERSHLRSLCACIICLMQKPPQTLGDMFAFYYNYIYGWTTQDREHREGAFNKAVSAAHFENKYDELKVHNLFSPSHSAVWQGHSSGSLGSFVCTSRESVVCGPYLYPINSGIRNIYAAKYADKYLSWIVYQTETFYNLLKKLYDECNSNCGPKGSNCLTTCCVEECPRLIKPPTPKEHHSDCKSIVQCRKALPTLSKYGFVFLQQAKLNGNEGLEKKRTCQNFCAAFKDVFNKESILVELIKKIDEFIFAIRQPFIWLNVALWSLSLFYLICVMVGRLDVLHIRSHLRIPASHKITAQSLLAAAQVGRLAKISYLQP</sequence>
<dbReference type="VEuPathDB" id="PiroplasmaDB:BBBOND_0000440"/>
<dbReference type="KEGG" id="bbig:BBBOND_0000440"/>
<keyword evidence="2" id="KW-0812">Transmembrane</keyword>
<feature type="region of interest" description="Disordered" evidence="1">
    <location>
        <begin position="602"/>
        <end position="621"/>
    </location>
</feature>
<dbReference type="GeneID" id="24561621"/>
<dbReference type="OrthoDB" id="10266508at2759"/>
<accession>A0A061BIT5</accession>
<organism evidence="3">
    <name type="scientific">Babesia bigemina</name>
    <dbReference type="NCBI Taxonomy" id="5866"/>
    <lineage>
        <taxon>Eukaryota</taxon>
        <taxon>Sar</taxon>
        <taxon>Alveolata</taxon>
        <taxon>Apicomplexa</taxon>
        <taxon>Aconoidasida</taxon>
        <taxon>Piroplasmida</taxon>
        <taxon>Babesiidae</taxon>
        <taxon>Babesia</taxon>
    </lineage>
</organism>
<keyword evidence="2" id="KW-1133">Transmembrane helix</keyword>
<name>A0A061BIT5_BABBI</name>
<reference evidence="3" key="2">
    <citation type="submission" date="2014-06" db="EMBL/GenBank/DDBJ databases">
        <authorList>
            <person name="Aslett M."/>
            <person name="De Silva Nishadi"/>
        </authorList>
    </citation>
    <scope>NUCLEOTIDE SEQUENCE</scope>
    <source>
        <strain evidence="3">Bond</strain>
    </source>
</reference>
<evidence type="ECO:0000256" key="2">
    <source>
        <dbReference type="SAM" id="Phobius"/>
    </source>
</evidence>
<gene>
    <name evidence="3" type="ORF">BBBOND_0000440</name>
</gene>
<evidence type="ECO:0008006" key="4">
    <source>
        <dbReference type="Google" id="ProtNLM"/>
    </source>
</evidence>